<gene>
    <name evidence="6" type="ORF">IG617_15270</name>
</gene>
<comment type="caution">
    <text evidence="6">The sequence shown here is derived from an EMBL/GenBank/DDBJ whole genome shotgun (WGS) entry which is preliminary data.</text>
</comment>
<evidence type="ECO:0000256" key="3">
    <source>
        <dbReference type="SAM" id="Coils"/>
    </source>
</evidence>
<dbReference type="PROSITE" id="PS51737">
    <property type="entry name" value="RECOMBINASE_DNA_BIND"/>
    <property type="match status" value="1"/>
</dbReference>
<dbReference type="InterPro" id="IPR025827">
    <property type="entry name" value="Zn_ribbon_recom_dom"/>
</dbReference>
<dbReference type="InterPro" id="IPR011109">
    <property type="entry name" value="DNA_bind_recombinase_dom"/>
</dbReference>
<evidence type="ECO:0000256" key="1">
    <source>
        <dbReference type="ARBA" id="ARBA00023125"/>
    </source>
</evidence>
<accession>A0ABR9CFJ7</accession>
<feature type="coiled-coil region" evidence="3">
    <location>
        <begin position="428"/>
        <end position="455"/>
    </location>
</feature>
<keyword evidence="3" id="KW-0175">Coiled coil</keyword>
<keyword evidence="2" id="KW-0233">DNA recombination</keyword>
<feature type="domain" description="Recombinase" evidence="5">
    <location>
        <begin position="176"/>
        <end position="293"/>
    </location>
</feature>
<dbReference type="Gene3D" id="3.90.1750.20">
    <property type="entry name" value="Putative Large Serine Recombinase, Chain B, Domain 2"/>
    <property type="match status" value="1"/>
</dbReference>
<dbReference type="Pfam" id="PF07508">
    <property type="entry name" value="Recombinase"/>
    <property type="match status" value="1"/>
</dbReference>
<feature type="domain" description="Resolvase/invertase-type recombinase catalytic" evidence="4">
    <location>
        <begin position="4"/>
        <end position="164"/>
    </location>
</feature>
<dbReference type="Pfam" id="PF00239">
    <property type="entry name" value="Resolvase"/>
    <property type="match status" value="1"/>
</dbReference>
<protein>
    <submittedName>
        <fullName evidence="6">Recombinase family protein</fullName>
    </submittedName>
</protein>
<dbReference type="InterPro" id="IPR038109">
    <property type="entry name" value="DNA_bind_recomb_sf"/>
</dbReference>
<sequence>MVSKVYSYIRFSTPEQARGDSLRRQLADAEEWCAGRGLVLDQSLRDLGISAYKGSNAEVGSGLGSFLELVKTGKVERGSILIVESLDRLSRENVLVALPRFLDLLNAGIRIVTLTDKQEYSAEEIRENWNPLIVSLAVMARAHDESRVKGIRVARAWANKRELARNGSHKLTRRAPAWLELVGDEFVPDEDRANIVKRIFRETIEGYGRRTIANRLNEEGVPAFRGKNGWHASSIAKILSSRAVFGEFQPGIGSNSARNHRPEGDPIKNYFPVIVDETTYWRAQGVIAGRRINPAGGETTVVRGKGGRRGHGVSHLLIGLGKCHSCRGPMHIINKGQPPKGALYLQCSTASRRAGCDNGKRWRVDVIERRLLKHLSYIDVDAVLHGKTFRKEAEAVESLRSKLTATEAKRDAVLRVVATGDEAAVKLFNVLVAEIHEIKAELARAEKTLSQISADPGLKTRLADAVDLSRAMDDATAEERTAIRTRLAEQLRQIVDVIWFLPDIGVEADLKIRPDLQESDIPFVWGDSTKRLWRLDLNWDHDGNGTAPWEFNEMFDEVSNEMLDRHRGGRRWPGHKVSSDD</sequence>
<reference evidence="6 7" key="1">
    <citation type="submission" date="2020-09" db="EMBL/GenBank/DDBJ databases">
        <title>The genome sequence of type strain Labrenzia polysiphoniae KACC 19711.</title>
        <authorList>
            <person name="Liu Y."/>
        </authorList>
    </citation>
    <scope>NUCLEOTIDE SEQUENCE [LARGE SCALE GENOMIC DNA]</scope>
    <source>
        <strain evidence="6 7">KACC 19711</strain>
    </source>
</reference>
<evidence type="ECO:0000259" key="5">
    <source>
        <dbReference type="PROSITE" id="PS51737"/>
    </source>
</evidence>
<organism evidence="6 7">
    <name type="scientific">Roseibium polysiphoniae</name>
    <dbReference type="NCBI Taxonomy" id="2571221"/>
    <lineage>
        <taxon>Bacteria</taxon>
        <taxon>Pseudomonadati</taxon>
        <taxon>Pseudomonadota</taxon>
        <taxon>Alphaproteobacteria</taxon>
        <taxon>Hyphomicrobiales</taxon>
        <taxon>Stappiaceae</taxon>
        <taxon>Roseibium</taxon>
    </lineage>
</organism>
<keyword evidence="1" id="KW-0238">DNA-binding</keyword>
<dbReference type="CDD" id="cd00338">
    <property type="entry name" value="Ser_Recombinase"/>
    <property type="match status" value="1"/>
</dbReference>
<dbReference type="Gene3D" id="3.40.50.1390">
    <property type="entry name" value="Resolvase, N-terminal catalytic domain"/>
    <property type="match status" value="1"/>
</dbReference>
<evidence type="ECO:0000313" key="7">
    <source>
        <dbReference type="Proteomes" id="UP000615687"/>
    </source>
</evidence>
<dbReference type="Pfam" id="PF13408">
    <property type="entry name" value="Zn_ribbon_recom"/>
    <property type="match status" value="1"/>
</dbReference>
<dbReference type="EMBL" id="JACYXJ010000005">
    <property type="protein sequence ID" value="MBD8877657.1"/>
    <property type="molecule type" value="Genomic_DNA"/>
</dbReference>
<dbReference type="InterPro" id="IPR050639">
    <property type="entry name" value="SSR_resolvase"/>
</dbReference>
<dbReference type="SMART" id="SM00857">
    <property type="entry name" value="Resolvase"/>
    <property type="match status" value="1"/>
</dbReference>
<dbReference type="SUPFAM" id="SSF53041">
    <property type="entry name" value="Resolvase-like"/>
    <property type="match status" value="1"/>
</dbReference>
<evidence type="ECO:0000256" key="2">
    <source>
        <dbReference type="ARBA" id="ARBA00023172"/>
    </source>
</evidence>
<dbReference type="PANTHER" id="PTHR30461">
    <property type="entry name" value="DNA-INVERTASE FROM LAMBDOID PROPHAGE"/>
    <property type="match status" value="1"/>
</dbReference>
<dbReference type="PANTHER" id="PTHR30461:SF2">
    <property type="entry name" value="SERINE RECOMBINASE PINE-RELATED"/>
    <property type="match status" value="1"/>
</dbReference>
<dbReference type="InterPro" id="IPR036162">
    <property type="entry name" value="Resolvase-like_N_sf"/>
</dbReference>
<dbReference type="InterPro" id="IPR006119">
    <property type="entry name" value="Resolv_N"/>
</dbReference>
<evidence type="ECO:0000259" key="4">
    <source>
        <dbReference type="PROSITE" id="PS51736"/>
    </source>
</evidence>
<dbReference type="Proteomes" id="UP000615687">
    <property type="component" value="Unassembled WGS sequence"/>
</dbReference>
<keyword evidence="7" id="KW-1185">Reference proteome</keyword>
<evidence type="ECO:0000313" key="6">
    <source>
        <dbReference type="EMBL" id="MBD8877657.1"/>
    </source>
</evidence>
<name>A0ABR9CFJ7_9HYPH</name>
<proteinExistence type="predicted"/>
<dbReference type="PROSITE" id="PS51736">
    <property type="entry name" value="RECOMBINASES_3"/>
    <property type="match status" value="1"/>
</dbReference>